<comment type="caution">
    <text evidence="1">The sequence shown here is derived from an EMBL/GenBank/DDBJ whole genome shotgun (WGS) entry which is preliminary data.</text>
</comment>
<sequence length="40" mass="4756">LLIPIRTVIPFGEQDKDTEEYRKNLFDGKRVSIEKGFICW</sequence>
<organism evidence="1 2">
    <name type="scientific">Rotaria sordida</name>
    <dbReference type="NCBI Taxonomy" id="392033"/>
    <lineage>
        <taxon>Eukaryota</taxon>
        <taxon>Metazoa</taxon>
        <taxon>Spiralia</taxon>
        <taxon>Gnathifera</taxon>
        <taxon>Rotifera</taxon>
        <taxon>Eurotatoria</taxon>
        <taxon>Bdelloidea</taxon>
        <taxon>Philodinida</taxon>
        <taxon>Philodinidae</taxon>
        <taxon>Rotaria</taxon>
    </lineage>
</organism>
<evidence type="ECO:0000313" key="1">
    <source>
        <dbReference type="EMBL" id="CAF4316121.1"/>
    </source>
</evidence>
<name>A0A820IYE2_9BILA</name>
<feature type="non-terminal residue" evidence="1">
    <location>
        <position position="1"/>
    </location>
</feature>
<dbReference type="AlphaFoldDB" id="A0A820IYE2"/>
<proteinExistence type="predicted"/>
<dbReference type="Proteomes" id="UP000663836">
    <property type="component" value="Unassembled WGS sequence"/>
</dbReference>
<protein>
    <submittedName>
        <fullName evidence="1">Uncharacterized protein</fullName>
    </submittedName>
</protein>
<reference evidence="1" key="1">
    <citation type="submission" date="2021-02" db="EMBL/GenBank/DDBJ databases">
        <authorList>
            <person name="Nowell W R."/>
        </authorList>
    </citation>
    <scope>NUCLEOTIDE SEQUENCE</scope>
</reference>
<evidence type="ECO:0000313" key="2">
    <source>
        <dbReference type="Proteomes" id="UP000663836"/>
    </source>
</evidence>
<dbReference type="EMBL" id="CAJOBD010040110">
    <property type="protein sequence ID" value="CAF4316121.1"/>
    <property type="molecule type" value="Genomic_DNA"/>
</dbReference>
<accession>A0A820IYE2</accession>
<gene>
    <name evidence="1" type="ORF">JBS370_LOCUS40869</name>
</gene>